<sequence length="85" mass="9351">MADLVKKRRGRPAVHFDQADRQAAYRERQADAAALGAVARQALDRPTPAFLKRLIARALDQADDPEALRVDLAAYLNGLTTKLVP</sequence>
<reference evidence="1 2" key="1">
    <citation type="submission" date="2019-10" db="EMBL/GenBank/DDBJ databases">
        <title>Genome sequence of Azospirillum melinis.</title>
        <authorList>
            <person name="Ambrosini A."/>
            <person name="Sant'Anna F.H."/>
            <person name="Cassan F.D."/>
            <person name="Souza E.M."/>
            <person name="Passaglia L.M.P."/>
        </authorList>
    </citation>
    <scope>NUCLEOTIDE SEQUENCE [LARGE SCALE GENOMIC DNA]</scope>
    <source>
        <strain evidence="1 2">TMCY0552</strain>
    </source>
</reference>
<protein>
    <submittedName>
        <fullName evidence="1">Uncharacterized protein</fullName>
    </submittedName>
</protein>
<dbReference type="Proteomes" id="UP000605086">
    <property type="component" value="Unassembled WGS sequence"/>
</dbReference>
<proteinExistence type="predicted"/>
<accession>A0ABX2KUG3</accession>
<dbReference type="RefSeq" id="WP_174475258.1">
    <property type="nucleotide sequence ID" value="NZ_JAGINN010000033.1"/>
</dbReference>
<comment type="caution">
    <text evidence="1">The sequence shown here is derived from an EMBL/GenBank/DDBJ whole genome shotgun (WGS) entry which is preliminary data.</text>
</comment>
<organism evidence="1 2">
    <name type="scientific">Azospirillum melinis</name>
    <dbReference type="NCBI Taxonomy" id="328839"/>
    <lineage>
        <taxon>Bacteria</taxon>
        <taxon>Pseudomonadati</taxon>
        <taxon>Pseudomonadota</taxon>
        <taxon>Alphaproteobacteria</taxon>
        <taxon>Rhodospirillales</taxon>
        <taxon>Azospirillaceae</taxon>
        <taxon>Azospirillum</taxon>
    </lineage>
</organism>
<dbReference type="EMBL" id="WHOS01000112">
    <property type="protein sequence ID" value="NUB04435.1"/>
    <property type="molecule type" value="Genomic_DNA"/>
</dbReference>
<name>A0ABX2KUG3_9PROT</name>
<keyword evidence="2" id="KW-1185">Reference proteome</keyword>
<gene>
    <name evidence="1" type="ORF">GBZ48_35150</name>
</gene>
<evidence type="ECO:0000313" key="1">
    <source>
        <dbReference type="EMBL" id="NUB04435.1"/>
    </source>
</evidence>
<evidence type="ECO:0000313" key="2">
    <source>
        <dbReference type="Proteomes" id="UP000605086"/>
    </source>
</evidence>